<gene>
    <name evidence="1" type="ORF">R8Z58_12780</name>
</gene>
<evidence type="ECO:0000313" key="1">
    <source>
        <dbReference type="EMBL" id="MDW4573648.1"/>
    </source>
</evidence>
<proteinExistence type="predicted"/>
<protein>
    <submittedName>
        <fullName evidence="1">Uncharacterized protein</fullName>
    </submittedName>
</protein>
<evidence type="ECO:0000313" key="2">
    <source>
        <dbReference type="Proteomes" id="UP001283109"/>
    </source>
</evidence>
<accession>A0ABU4H2S8</accession>
<organism evidence="1 2">
    <name type="scientific">Microbacterium arthrosphaerae</name>
    <dbReference type="NCBI Taxonomy" id="792652"/>
    <lineage>
        <taxon>Bacteria</taxon>
        <taxon>Bacillati</taxon>
        <taxon>Actinomycetota</taxon>
        <taxon>Actinomycetes</taxon>
        <taxon>Micrococcales</taxon>
        <taxon>Microbacteriaceae</taxon>
        <taxon>Microbacterium</taxon>
    </lineage>
</organism>
<dbReference type="Proteomes" id="UP001283109">
    <property type="component" value="Unassembled WGS sequence"/>
</dbReference>
<sequence>MTSLLEIRGFSASAPLLGEQAWAAASVTPWCRRSGEKLITPIT</sequence>
<comment type="caution">
    <text evidence="1">The sequence shown here is derived from an EMBL/GenBank/DDBJ whole genome shotgun (WGS) entry which is preliminary data.</text>
</comment>
<dbReference type="EMBL" id="JAWQEV010000004">
    <property type="protein sequence ID" value="MDW4573648.1"/>
    <property type="molecule type" value="Genomic_DNA"/>
</dbReference>
<dbReference type="RefSeq" id="WP_318354170.1">
    <property type="nucleotide sequence ID" value="NZ_JAWQEV010000004.1"/>
</dbReference>
<keyword evidence="2" id="KW-1185">Reference proteome</keyword>
<reference evidence="1 2" key="1">
    <citation type="submission" date="2023-11" db="EMBL/GenBank/DDBJ databases">
        <title>Draft genome sequence of Microbacterium arthrosphaerae JCM 30492.</title>
        <authorList>
            <person name="Zhang G."/>
            <person name="Ding Y."/>
        </authorList>
    </citation>
    <scope>NUCLEOTIDE SEQUENCE [LARGE SCALE GENOMIC DNA]</scope>
    <source>
        <strain evidence="1 2">JCM 30492</strain>
    </source>
</reference>
<name>A0ABU4H2S8_9MICO</name>